<dbReference type="InterPro" id="IPR022000">
    <property type="entry name" value="Min27-like_integrase_DNA_bind"/>
</dbReference>
<dbReference type="Proteomes" id="UP001626549">
    <property type="component" value="Chromosome"/>
</dbReference>
<dbReference type="InterPro" id="IPR050808">
    <property type="entry name" value="Phage_Integrase"/>
</dbReference>
<evidence type="ECO:0000256" key="4">
    <source>
        <dbReference type="ARBA" id="ARBA00023172"/>
    </source>
</evidence>
<dbReference type="PANTHER" id="PTHR30629">
    <property type="entry name" value="PROPHAGE INTEGRASE"/>
    <property type="match status" value="1"/>
</dbReference>
<keyword evidence="4" id="KW-0233">DNA recombination</keyword>
<dbReference type="EMBL" id="CP136865">
    <property type="protein sequence ID" value="WOJ98134.1"/>
    <property type="molecule type" value="Genomic_DNA"/>
</dbReference>
<proteinExistence type="inferred from homology"/>
<evidence type="ECO:0000259" key="7">
    <source>
        <dbReference type="PROSITE" id="PS51900"/>
    </source>
</evidence>
<evidence type="ECO:0000256" key="2">
    <source>
        <dbReference type="ARBA" id="ARBA00022908"/>
    </source>
</evidence>
<dbReference type="InterPro" id="IPR044068">
    <property type="entry name" value="CB"/>
</dbReference>
<comment type="similarity">
    <text evidence="1">Belongs to the 'phage' integrase family.</text>
</comment>
<dbReference type="Pfam" id="PF00589">
    <property type="entry name" value="Phage_integrase"/>
    <property type="match status" value="1"/>
</dbReference>
<dbReference type="InterPro" id="IPR013762">
    <property type="entry name" value="Integrase-like_cat_sf"/>
</dbReference>
<evidence type="ECO:0000256" key="3">
    <source>
        <dbReference type="ARBA" id="ARBA00023125"/>
    </source>
</evidence>
<sequence length="400" mass="45740">MGSINVRKEKLYFDFRYRGVRCREQTNLADKPANRKRMKDILQRIESEIVLGSFDYAAYFPESPNAARFTHHDKQIEQRSAKTPTFKVFADQWMEEGRIGWKPSYINTLEHSLSKHVIPAFGSVPVSAISKEDILAFRNQLARIPRKDGSVGLSAARINTVMVPLRQIMREASERFCFDNPYQGIKLLKVPRTKVEPFTLDEVKAVLDGVREDFHPYMTVRFFTGMRTGEIHGLKWKYIDFKQRMILVRESYVAGAMTDTKTEESARDIPMSDEVYAALKAQHKRTGKLDLVFCSSSGEPLSINNVCKRVWYPLLALLKIPRRPPYQTRHTAATLWLAAGENPLWVAQMLGHSDSAITHKRYARWIPNLTRQDGSAFAALWAAHNQSNTDDDAAEEGVSK</sequence>
<organism evidence="8 9">
    <name type="scientific">Congregibacter brevis</name>
    <dbReference type="NCBI Taxonomy" id="3081201"/>
    <lineage>
        <taxon>Bacteria</taxon>
        <taxon>Pseudomonadati</taxon>
        <taxon>Pseudomonadota</taxon>
        <taxon>Gammaproteobacteria</taxon>
        <taxon>Cellvibrionales</taxon>
        <taxon>Halieaceae</taxon>
        <taxon>Congregibacter</taxon>
    </lineage>
</organism>
<dbReference type="RefSeq" id="WP_407329340.1">
    <property type="nucleotide sequence ID" value="NZ_CP136865.1"/>
</dbReference>
<evidence type="ECO:0000313" key="8">
    <source>
        <dbReference type="EMBL" id="WOJ98134.1"/>
    </source>
</evidence>
<accession>A0ABZ0IHZ6</accession>
<dbReference type="InterPro" id="IPR004107">
    <property type="entry name" value="Integrase_SAM-like_N"/>
</dbReference>
<dbReference type="PROSITE" id="PS51898">
    <property type="entry name" value="TYR_RECOMBINASE"/>
    <property type="match status" value="1"/>
</dbReference>
<dbReference type="PROSITE" id="PS51900">
    <property type="entry name" value="CB"/>
    <property type="match status" value="1"/>
</dbReference>
<evidence type="ECO:0000256" key="5">
    <source>
        <dbReference type="PROSITE-ProRule" id="PRU01248"/>
    </source>
</evidence>
<dbReference type="Pfam" id="PF12167">
    <property type="entry name" value="Arm-DNA-bind_2"/>
    <property type="match status" value="1"/>
</dbReference>
<gene>
    <name evidence="8" type="ORF">R0137_06045</name>
</gene>
<dbReference type="SUPFAM" id="SSF56349">
    <property type="entry name" value="DNA breaking-rejoining enzymes"/>
    <property type="match status" value="1"/>
</dbReference>
<keyword evidence="9" id="KW-1185">Reference proteome</keyword>
<dbReference type="InterPro" id="IPR011010">
    <property type="entry name" value="DNA_brk_join_enz"/>
</dbReference>
<dbReference type="CDD" id="cd01189">
    <property type="entry name" value="INT_ICEBs1_C_like"/>
    <property type="match status" value="1"/>
</dbReference>
<evidence type="ECO:0000313" key="9">
    <source>
        <dbReference type="Proteomes" id="UP001626549"/>
    </source>
</evidence>
<name>A0ABZ0IHZ6_9GAMM</name>
<keyword evidence="2" id="KW-0229">DNA integration</keyword>
<dbReference type="Pfam" id="PF14659">
    <property type="entry name" value="Phage_int_SAM_3"/>
    <property type="match status" value="1"/>
</dbReference>
<feature type="domain" description="Core-binding (CB)" evidence="7">
    <location>
        <begin position="84"/>
        <end position="173"/>
    </location>
</feature>
<reference evidence="8 9" key="1">
    <citation type="submission" date="2023-10" db="EMBL/GenBank/DDBJ databases">
        <title>Two novel species belonging to the OM43/NOR5 clade.</title>
        <authorList>
            <person name="Park M."/>
        </authorList>
    </citation>
    <scope>NUCLEOTIDE SEQUENCE [LARGE SCALE GENOMIC DNA]</scope>
    <source>
        <strain evidence="8 9">IMCC45268</strain>
    </source>
</reference>
<dbReference type="Gene3D" id="1.10.443.10">
    <property type="entry name" value="Intergrase catalytic core"/>
    <property type="match status" value="1"/>
</dbReference>
<dbReference type="InterPro" id="IPR002104">
    <property type="entry name" value="Integrase_catalytic"/>
</dbReference>
<evidence type="ECO:0000259" key="6">
    <source>
        <dbReference type="PROSITE" id="PS51898"/>
    </source>
</evidence>
<evidence type="ECO:0000256" key="1">
    <source>
        <dbReference type="ARBA" id="ARBA00008857"/>
    </source>
</evidence>
<protein>
    <submittedName>
        <fullName evidence="8">Site-specific integrase</fullName>
    </submittedName>
</protein>
<dbReference type="InterPro" id="IPR010998">
    <property type="entry name" value="Integrase_recombinase_N"/>
</dbReference>
<dbReference type="Gene3D" id="1.10.150.130">
    <property type="match status" value="1"/>
</dbReference>
<dbReference type="PANTHER" id="PTHR30629:SF2">
    <property type="entry name" value="PROPHAGE INTEGRASE INTS-RELATED"/>
    <property type="match status" value="1"/>
</dbReference>
<keyword evidence="3 5" id="KW-0238">DNA-binding</keyword>
<feature type="domain" description="Tyr recombinase" evidence="6">
    <location>
        <begin position="193"/>
        <end position="375"/>
    </location>
</feature>